<protein>
    <recommendedName>
        <fullName evidence="2">Putative zinc-finger domain-containing protein</fullName>
    </recommendedName>
</protein>
<dbReference type="KEGG" id="fsa:C5Q98_02770"/>
<keyword evidence="1" id="KW-1133">Transmembrane helix</keyword>
<keyword evidence="4" id="KW-1185">Reference proteome</keyword>
<evidence type="ECO:0000313" key="3">
    <source>
        <dbReference type="EMBL" id="AVM42220.1"/>
    </source>
</evidence>
<dbReference type="OrthoDB" id="6194834at2"/>
<sequence length="109" mass="12581">MKISCKIIEDLLPLYIDDVCSEESRRIVDEHLSECSKCSEILKQMKKENLPMENIELNLTEADPIRNLSKEWNKKLKKSMLKGVISTLLLVCAVLLIVHIFVGIKIVWK</sequence>
<feature type="transmembrane region" description="Helical" evidence="1">
    <location>
        <begin position="84"/>
        <end position="108"/>
    </location>
</feature>
<dbReference type="InterPro" id="IPR027383">
    <property type="entry name" value="Znf_put"/>
</dbReference>
<evidence type="ECO:0000256" key="1">
    <source>
        <dbReference type="SAM" id="Phobius"/>
    </source>
</evidence>
<name>A0A2S0KMF7_9FIRM</name>
<keyword evidence="1" id="KW-0812">Transmembrane</keyword>
<dbReference type="EMBL" id="CP027226">
    <property type="protein sequence ID" value="AVM42220.1"/>
    <property type="molecule type" value="Genomic_DNA"/>
</dbReference>
<proteinExistence type="predicted"/>
<feature type="domain" description="Putative zinc-finger" evidence="2">
    <location>
        <begin position="5"/>
        <end position="38"/>
    </location>
</feature>
<reference evidence="4" key="1">
    <citation type="submission" date="2018-02" db="EMBL/GenBank/DDBJ databases">
        <authorList>
            <person name="Holder M.E."/>
            <person name="Ajami N.J."/>
            <person name="Petrosino J.F."/>
        </authorList>
    </citation>
    <scope>NUCLEOTIDE SEQUENCE [LARGE SCALE GENOMIC DNA]</scope>
    <source>
        <strain evidence="4">CCUG 47711</strain>
    </source>
</reference>
<dbReference type="RefSeq" id="WP_106012204.1">
    <property type="nucleotide sequence ID" value="NZ_CP027226.1"/>
</dbReference>
<keyword evidence="1" id="KW-0472">Membrane</keyword>
<evidence type="ECO:0000259" key="2">
    <source>
        <dbReference type="Pfam" id="PF13490"/>
    </source>
</evidence>
<accession>A0A2S0KMF7</accession>
<evidence type="ECO:0000313" key="4">
    <source>
        <dbReference type="Proteomes" id="UP000237947"/>
    </source>
</evidence>
<gene>
    <name evidence="3" type="ORF">C5Q98_02770</name>
</gene>
<organism evidence="3 4">
    <name type="scientific">Fastidiosipila sanguinis</name>
    <dbReference type="NCBI Taxonomy" id="236753"/>
    <lineage>
        <taxon>Bacteria</taxon>
        <taxon>Bacillati</taxon>
        <taxon>Bacillota</taxon>
        <taxon>Clostridia</taxon>
        <taxon>Eubacteriales</taxon>
        <taxon>Oscillospiraceae</taxon>
        <taxon>Fastidiosipila</taxon>
    </lineage>
</organism>
<dbReference type="Proteomes" id="UP000237947">
    <property type="component" value="Chromosome"/>
</dbReference>
<dbReference type="AlphaFoldDB" id="A0A2S0KMF7"/>
<dbReference type="Pfam" id="PF13490">
    <property type="entry name" value="zf-HC2"/>
    <property type="match status" value="1"/>
</dbReference>